<dbReference type="EMBL" id="BSNJ01000001">
    <property type="protein sequence ID" value="GLQ19348.1"/>
    <property type="molecule type" value="Genomic_DNA"/>
</dbReference>
<keyword evidence="2" id="KW-1185">Reference proteome</keyword>
<sequence>MQRILRPAAGSSQLFSEGWKTRVSFRTKGMLKYFETLPLVMITRRRQSEAMVSPASYGNE</sequence>
<organism evidence="1 2">
    <name type="scientific">Algimonas porphyrae</name>
    <dbReference type="NCBI Taxonomy" id="1128113"/>
    <lineage>
        <taxon>Bacteria</taxon>
        <taxon>Pseudomonadati</taxon>
        <taxon>Pseudomonadota</taxon>
        <taxon>Alphaproteobacteria</taxon>
        <taxon>Maricaulales</taxon>
        <taxon>Robiginitomaculaceae</taxon>
        <taxon>Algimonas</taxon>
    </lineage>
</organism>
<evidence type="ECO:0000313" key="1">
    <source>
        <dbReference type="EMBL" id="GLQ19348.1"/>
    </source>
</evidence>
<name>A0ABQ5UW13_9PROT</name>
<dbReference type="Proteomes" id="UP001161390">
    <property type="component" value="Unassembled WGS sequence"/>
</dbReference>
<protein>
    <submittedName>
        <fullName evidence="1">Uncharacterized protein</fullName>
    </submittedName>
</protein>
<reference evidence="1" key="1">
    <citation type="journal article" date="2014" name="Int. J. Syst. Evol. Microbiol.">
        <title>Complete genome of a new Firmicutes species belonging to the dominant human colonic microbiota ('Ruminococcus bicirculans') reveals two chromosomes and a selective capacity to utilize plant glucans.</title>
        <authorList>
            <consortium name="NISC Comparative Sequencing Program"/>
            <person name="Wegmann U."/>
            <person name="Louis P."/>
            <person name="Goesmann A."/>
            <person name="Henrissat B."/>
            <person name="Duncan S.H."/>
            <person name="Flint H.J."/>
        </authorList>
    </citation>
    <scope>NUCLEOTIDE SEQUENCE</scope>
    <source>
        <strain evidence="1">NBRC 108216</strain>
    </source>
</reference>
<gene>
    <name evidence="1" type="ORF">GCM10007854_03030</name>
</gene>
<proteinExistence type="predicted"/>
<comment type="caution">
    <text evidence="1">The sequence shown here is derived from an EMBL/GenBank/DDBJ whole genome shotgun (WGS) entry which is preliminary data.</text>
</comment>
<reference evidence="1" key="2">
    <citation type="submission" date="2023-01" db="EMBL/GenBank/DDBJ databases">
        <title>Draft genome sequence of Algimonas porphyrae strain NBRC 108216.</title>
        <authorList>
            <person name="Sun Q."/>
            <person name="Mori K."/>
        </authorList>
    </citation>
    <scope>NUCLEOTIDE SEQUENCE</scope>
    <source>
        <strain evidence="1">NBRC 108216</strain>
    </source>
</reference>
<evidence type="ECO:0000313" key="2">
    <source>
        <dbReference type="Proteomes" id="UP001161390"/>
    </source>
</evidence>
<accession>A0ABQ5UW13</accession>